<dbReference type="GO" id="GO:0042910">
    <property type="term" value="F:xenobiotic transmembrane transporter activity"/>
    <property type="evidence" value="ECO:0007669"/>
    <property type="project" value="InterPro"/>
</dbReference>
<dbReference type="InterPro" id="IPR002528">
    <property type="entry name" value="MATE_fam"/>
</dbReference>
<evidence type="ECO:0000256" key="7">
    <source>
        <dbReference type="SAM" id="Phobius"/>
    </source>
</evidence>
<dbReference type="GO" id="GO:0015297">
    <property type="term" value="F:antiporter activity"/>
    <property type="evidence" value="ECO:0007669"/>
    <property type="project" value="InterPro"/>
</dbReference>
<feature type="transmembrane region" description="Helical" evidence="7">
    <location>
        <begin position="164"/>
        <end position="183"/>
    </location>
</feature>
<keyword evidence="3" id="KW-1003">Cell membrane</keyword>
<dbReference type="EMBL" id="CP002281">
    <property type="protein sequence ID" value="ADO82131.1"/>
    <property type="molecule type" value="Genomic_DNA"/>
</dbReference>
<dbReference type="STRING" id="572544.Ilyop_0342"/>
<feature type="transmembrane region" description="Helical" evidence="7">
    <location>
        <begin position="317"/>
        <end position="340"/>
    </location>
</feature>
<dbReference type="GO" id="GO:0005886">
    <property type="term" value="C:plasma membrane"/>
    <property type="evidence" value="ECO:0007669"/>
    <property type="project" value="UniProtKB-SubCell"/>
</dbReference>
<accession>E3HAY2</accession>
<evidence type="ECO:0000256" key="6">
    <source>
        <dbReference type="ARBA" id="ARBA00023136"/>
    </source>
</evidence>
<feature type="transmembrane region" description="Helical" evidence="7">
    <location>
        <begin position="411"/>
        <end position="432"/>
    </location>
</feature>
<dbReference type="PANTHER" id="PTHR43549">
    <property type="entry name" value="MULTIDRUG RESISTANCE PROTEIN YPNP-RELATED"/>
    <property type="match status" value="1"/>
</dbReference>
<feature type="transmembrane region" description="Helical" evidence="7">
    <location>
        <begin position="12"/>
        <end position="32"/>
    </location>
</feature>
<evidence type="ECO:0000256" key="5">
    <source>
        <dbReference type="ARBA" id="ARBA00022989"/>
    </source>
</evidence>
<dbReference type="AlphaFoldDB" id="E3HAY2"/>
<dbReference type="Proteomes" id="UP000006875">
    <property type="component" value="Chromosome"/>
</dbReference>
<name>E3HAY2_ILYPC</name>
<evidence type="ECO:0000256" key="2">
    <source>
        <dbReference type="ARBA" id="ARBA00022448"/>
    </source>
</evidence>
<dbReference type="eggNOG" id="COG0534">
    <property type="taxonomic scope" value="Bacteria"/>
</dbReference>
<evidence type="ECO:0000313" key="8">
    <source>
        <dbReference type="EMBL" id="ADO82131.1"/>
    </source>
</evidence>
<proteinExistence type="predicted"/>
<reference evidence="8 9" key="1">
    <citation type="journal article" date="2010" name="Stand. Genomic Sci.">
        <title>Complete genome sequence of Ilyobacter polytropus type strain (CuHbu1).</title>
        <authorList>
            <person name="Sikorski J."/>
            <person name="Chertkov O."/>
            <person name="Lapidus A."/>
            <person name="Nolan M."/>
            <person name="Lucas S."/>
            <person name="Del Rio T.G."/>
            <person name="Tice H."/>
            <person name="Cheng J.F."/>
            <person name="Tapia R."/>
            <person name="Han C."/>
            <person name="Goodwin L."/>
            <person name="Pitluck S."/>
            <person name="Liolios K."/>
            <person name="Ivanova N."/>
            <person name="Mavromatis K."/>
            <person name="Mikhailova N."/>
            <person name="Pati A."/>
            <person name="Chen A."/>
            <person name="Palaniappan K."/>
            <person name="Land M."/>
            <person name="Hauser L."/>
            <person name="Chang Y.J."/>
            <person name="Jeffries C.D."/>
            <person name="Brambilla E."/>
            <person name="Yasawong M."/>
            <person name="Rohde M."/>
            <person name="Pukall R."/>
            <person name="Spring S."/>
            <person name="Goker M."/>
            <person name="Woyke T."/>
            <person name="Bristow J."/>
            <person name="Eisen J.A."/>
            <person name="Markowitz V."/>
            <person name="Hugenholtz P."/>
            <person name="Kyrpides N.C."/>
            <person name="Klenk H.P."/>
        </authorList>
    </citation>
    <scope>NUCLEOTIDE SEQUENCE [LARGE SCALE GENOMIC DNA]</scope>
    <source>
        <strain evidence="9">ATCC 51220 / DSM 2926 / LMG 16218 / CuHBu1</strain>
    </source>
</reference>
<keyword evidence="2" id="KW-0813">Transport</keyword>
<feature type="transmembrane region" description="Helical" evidence="7">
    <location>
        <begin position="352"/>
        <end position="370"/>
    </location>
</feature>
<keyword evidence="4 7" id="KW-0812">Transmembrane</keyword>
<feature type="transmembrane region" description="Helical" evidence="7">
    <location>
        <begin position="240"/>
        <end position="259"/>
    </location>
</feature>
<dbReference type="OrthoDB" id="9776324at2"/>
<dbReference type="Pfam" id="PF01554">
    <property type="entry name" value="MatE"/>
    <property type="match status" value="2"/>
</dbReference>
<dbReference type="KEGG" id="ipo:Ilyop_0342"/>
<feature type="transmembrane region" description="Helical" evidence="7">
    <location>
        <begin position="279"/>
        <end position="296"/>
    </location>
</feature>
<evidence type="ECO:0000256" key="3">
    <source>
        <dbReference type="ARBA" id="ARBA00022475"/>
    </source>
</evidence>
<feature type="transmembrane region" description="Helical" evidence="7">
    <location>
        <begin position="382"/>
        <end position="405"/>
    </location>
</feature>
<sequence length="451" mass="49968">MDLTKGDIGQAVKKVAIPSSVGFLFNTLFNVVDSMYTGYIGPDALAGLAMSFPVFFILISLGSGIGTGVTAILSNFIGEKSCEKARVTGRDALTLGVIFAFFITFVGIGVDGPLFKYMGGAETSVFYGEKYTTWIFIGSVFFVMNMVFNGILSSQGDTKSYRNFLIIGFFVNIVLDPFFIFILKMSTDGVAIATVIVQIMGNFYLYKKVKMSQLFSGHGYKLCKPHMENYKNILSQGIPASLNMMTIALGIFVINYFVIKNGGDMAVAAYGISMRIEQMALLPAIGLNIAALSIAGQSYGAGETERVMHVYKKTLKYGIVIMTIAMFIILPLSGYLLRIFTRNSEIIRYGMGYFRVEILVFNSYILLNISVSVLQGLKRPKFAIIIGIYRQFLMPILLFPVFTNITGDVTGIWWGIFTINWSAALVAVLYVNRVYKKILVLKEKKSRITKM</sequence>
<evidence type="ECO:0000256" key="4">
    <source>
        <dbReference type="ARBA" id="ARBA00022692"/>
    </source>
</evidence>
<dbReference type="RefSeq" id="WP_013386801.1">
    <property type="nucleotide sequence ID" value="NC_014632.1"/>
</dbReference>
<feature type="transmembrane region" description="Helical" evidence="7">
    <location>
        <begin position="52"/>
        <end position="73"/>
    </location>
</feature>
<comment type="subcellular location">
    <subcellularLocation>
        <location evidence="1">Cell membrane</location>
        <topology evidence="1">Multi-pass membrane protein</topology>
    </subcellularLocation>
</comment>
<keyword evidence="5 7" id="KW-1133">Transmembrane helix</keyword>
<organism evidence="8 9">
    <name type="scientific">Ilyobacter polytropus (strain ATCC 51220 / DSM 2926 / LMG 16218 / CuHBu1)</name>
    <dbReference type="NCBI Taxonomy" id="572544"/>
    <lineage>
        <taxon>Bacteria</taxon>
        <taxon>Fusobacteriati</taxon>
        <taxon>Fusobacteriota</taxon>
        <taxon>Fusobacteriia</taxon>
        <taxon>Fusobacteriales</taxon>
        <taxon>Fusobacteriaceae</taxon>
        <taxon>Ilyobacter</taxon>
    </lineage>
</organism>
<dbReference type="NCBIfam" id="TIGR00797">
    <property type="entry name" value="matE"/>
    <property type="match status" value="1"/>
</dbReference>
<dbReference type="HOGENOM" id="CLU_012893_0_1_0"/>
<dbReference type="PIRSF" id="PIRSF006603">
    <property type="entry name" value="DinF"/>
    <property type="match status" value="1"/>
</dbReference>
<evidence type="ECO:0000256" key="1">
    <source>
        <dbReference type="ARBA" id="ARBA00004651"/>
    </source>
</evidence>
<feature type="transmembrane region" description="Helical" evidence="7">
    <location>
        <begin position="93"/>
        <end position="111"/>
    </location>
</feature>
<keyword evidence="9" id="KW-1185">Reference proteome</keyword>
<evidence type="ECO:0000313" key="9">
    <source>
        <dbReference type="Proteomes" id="UP000006875"/>
    </source>
</evidence>
<keyword evidence="6 7" id="KW-0472">Membrane</keyword>
<gene>
    <name evidence="8" type="ordered locus">Ilyop_0342</name>
</gene>
<dbReference type="InterPro" id="IPR052031">
    <property type="entry name" value="Membrane_Transporter-Flippase"/>
</dbReference>
<dbReference type="InterPro" id="IPR048279">
    <property type="entry name" value="MdtK-like"/>
</dbReference>
<dbReference type="PANTHER" id="PTHR43549:SF3">
    <property type="entry name" value="MULTIDRUG RESISTANCE PROTEIN YPNP-RELATED"/>
    <property type="match status" value="1"/>
</dbReference>
<dbReference type="CDD" id="cd13145">
    <property type="entry name" value="MATE_like_5"/>
    <property type="match status" value="1"/>
</dbReference>
<feature type="transmembrane region" description="Helical" evidence="7">
    <location>
        <begin position="189"/>
        <end position="206"/>
    </location>
</feature>
<feature type="transmembrane region" description="Helical" evidence="7">
    <location>
        <begin position="131"/>
        <end position="152"/>
    </location>
</feature>
<protein>
    <submittedName>
        <fullName evidence="8">MATE efflux family protein</fullName>
    </submittedName>
</protein>